<keyword evidence="1" id="KW-0805">Transcription regulation</keyword>
<dbReference type="GO" id="GO:0003700">
    <property type="term" value="F:DNA-binding transcription factor activity"/>
    <property type="evidence" value="ECO:0007669"/>
    <property type="project" value="TreeGrafter"/>
</dbReference>
<reference evidence="5" key="1">
    <citation type="submission" date="2021-05" db="EMBL/GenBank/DDBJ databases">
        <authorList>
            <person name="Pietrasiak N."/>
            <person name="Ward R."/>
            <person name="Stajich J.E."/>
            <person name="Kurbessoian T."/>
        </authorList>
    </citation>
    <scope>NUCLEOTIDE SEQUENCE</scope>
    <source>
        <strain evidence="5">JT2-VF2</strain>
    </source>
</reference>
<comment type="caution">
    <text evidence="5">The sequence shown here is derived from an EMBL/GenBank/DDBJ whole genome shotgun (WGS) entry which is preliminary data.</text>
</comment>
<feature type="domain" description="HTH crp-type" evidence="4">
    <location>
        <begin position="149"/>
        <end position="215"/>
    </location>
</feature>
<dbReference type="EMBL" id="JAHHHN010000060">
    <property type="protein sequence ID" value="MBW4566104.1"/>
    <property type="molecule type" value="Genomic_DNA"/>
</dbReference>
<dbReference type="InterPro" id="IPR012318">
    <property type="entry name" value="HTH_CRP"/>
</dbReference>
<evidence type="ECO:0000256" key="3">
    <source>
        <dbReference type="ARBA" id="ARBA00023163"/>
    </source>
</evidence>
<evidence type="ECO:0000313" key="5">
    <source>
        <dbReference type="EMBL" id="MBW4566104.1"/>
    </source>
</evidence>
<dbReference type="SUPFAM" id="SSF51206">
    <property type="entry name" value="cAMP-binding domain-like"/>
    <property type="match status" value="1"/>
</dbReference>
<proteinExistence type="predicted"/>
<dbReference type="PANTHER" id="PTHR24567">
    <property type="entry name" value="CRP FAMILY TRANSCRIPTIONAL REGULATORY PROTEIN"/>
    <property type="match status" value="1"/>
</dbReference>
<gene>
    <name evidence="5" type="ORF">KME32_34545</name>
</gene>
<dbReference type="InterPro" id="IPR036388">
    <property type="entry name" value="WH-like_DNA-bd_sf"/>
</dbReference>
<protein>
    <submittedName>
        <fullName evidence="5">Crp/Fnr family transcriptional regulator</fullName>
    </submittedName>
</protein>
<dbReference type="Proteomes" id="UP000715781">
    <property type="component" value="Unassembled WGS sequence"/>
</dbReference>
<dbReference type="GO" id="GO:0005829">
    <property type="term" value="C:cytosol"/>
    <property type="evidence" value="ECO:0007669"/>
    <property type="project" value="TreeGrafter"/>
</dbReference>
<keyword evidence="3" id="KW-0804">Transcription</keyword>
<evidence type="ECO:0000313" key="6">
    <source>
        <dbReference type="Proteomes" id="UP000715781"/>
    </source>
</evidence>
<evidence type="ECO:0000259" key="4">
    <source>
        <dbReference type="PROSITE" id="PS51063"/>
    </source>
</evidence>
<name>A0A951UK90_9NOST</name>
<dbReference type="Gene3D" id="2.60.120.10">
    <property type="entry name" value="Jelly Rolls"/>
    <property type="match status" value="1"/>
</dbReference>
<reference evidence="5" key="2">
    <citation type="journal article" date="2022" name="Microbiol. Resour. Announc.">
        <title>Metagenome Sequencing to Explore Phylogenomics of Terrestrial Cyanobacteria.</title>
        <authorList>
            <person name="Ward R.D."/>
            <person name="Stajich J.E."/>
            <person name="Johansen J.R."/>
            <person name="Huntemann M."/>
            <person name="Clum A."/>
            <person name="Foster B."/>
            <person name="Foster B."/>
            <person name="Roux S."/>
            <person name="Palaniappan K."/>
            <person name="Varghese N."/>
            <person name="Mukherjee S."/>
            <person name="Reddy T.B.K."/>
            <person name="Daum C."/>
            <person name="Copeland A."/>
            <person name="Chen I.A."/>
            <person name="Ivanova N.N."/>
            <person name="Kyrpides N.C."/>
            <person name="Shapiro N."/>
            <person name="Eloe-Fadrosh E.A."/>
            <person name="Pietrasiak N."/>
        </authorList>
    </citation>
    <scope>NUCLEOTIDE SEQUENCE</scope>
    <source>
        <strain evidence="5">JT2-VF2</strain>
    </source>
</reference>
<accession>A0A951UK90</accession>
<dbReference type="InterPro" id="IPR036390">
    <property type="entry name" value="WH_DNA-bd_sf"/>
</dbReference>
<dbReference type="PANTHER" id="PTHR24567:SF74">
    <property type="entry name" value="HTH-TYPE TRANSCRIPTIONAL REGULATOR ARCR"/>
    <property type="match status" value="1"/>
</dbReference>
<dbReference type="Gene3D" id="1.10.10.10">
    <property type="entry name" value="Winged helix-like DNA-binding domain superfamily/Winged helix DNA-binding domain"/>
    <property type="match status" value="1"/>
</dbReference>
<dbReference type="InterPro" id="IPR014710">
    <property type="entry name" value="RmlC-like_jellyroll"/>
</dbReference>
<dbReference type="PROSITE" id="PS51063">
    <property type="entry name" value="HTH_CRP_2"/>
    <property type="match status" value="1"/>
</dbReference>
<dbReference type="AlphaFoldDB" id="A0A951UK90"/>
<dbReference type="SUPFAM" id="SSF46785">
    <property type="entry name" value="Winged helix' DNA-binding domain"/>
    <property type="match status" value="1"/>
</dbReference>
<dbReference type="GO" id="GO:0003677">
    <property type="term" value="F:DNA binding"/>
    <property type="evidence" value="ECO:0007669"/>
    <property type="project" value="UniProtKB-KW"/>
</dbReference>
<keyword evidence="2" id="KW-0238">DNA-binding</keyword>
<organism evidence="5 6">
    <name type="scientific">Mojavia pulchra JT2-VF2</name>
    <dbReference type="NCBI Taxonomy" id="287848"/>
    <lineage>
        <taxon>Bacteria</taxon>
        <taxon>Bacillati</taxon>
        <taxon>Cyanobacteriota</taxon>
        <taxon>Cyanophyceae</taxon>
        <taxon>Nostocales</taxon>
        <taxon>Nostocaceae</taxon>
    </lineage>
</organism>
<evidence type="ECO:0000256" key="2">
    <source>
        <dbReference type="ARBA" id="ARBA00023125"/>
    </source>
</evidence>
<dbReference type="InterPro" id="IPR018490">
    <property type="entry name" value="cNMP-bd_dom_sf"/>
</dbReference>
<sequence>MSISNQPHLPIENQILAALSAAEYQRLVPYLERVKLPLQQVLYEAGEPITHVYFPHQAIASLVCIQEDGSTVEAGVVSSDGMVGLPVIWGGGTTTTTAFIQVADDGMRMKAEQLKAQFHRGGELQSLLLRYTQALFTQVTQTAACNRLHTIEERLARWLLIVADRVQSDQFPLTQEFIAQMLGCRRAGVTVAAGTLSRAGMISYKRGNIAILNRSDLEDTSCECYSIVKNEYARLLGTQS</sequence>
<dbReference type="Pfam" id="PF13545">
    <property type="entry name" value="HTH_Crp_2"/>
    <property type="match status" value="1"/>
</dbReference>
<evidence type="ECO:0000256" key="1">
    <source>
        <dbReference type="ARBA" id="ARBA00023015"/>
    </source>
</evidence>
<dbReference type="InterPro" id="IPR050397">
    <property type="entry name" value="Env_Response_Regulators"/>
</dbReference>